<proteinExistence type="predicted"/>
<name>A0A4Q7M733_9BURK</name>
<gene>
    <name evidence="1" type="ORF">EV679_3499</name>
</gene>
<comment type="caution">
    <text evidence="1">The sequence shown here is derived from an EMBL/GenBank/DDBJ whole genome shotgun (WGS) entry which is preliminary data.</text>
</comment>
<evidence type="ECO:0000313" key="1">
    <source>
        <dbReference type="EMBL" id="RZS63855.1"/>
    </source>
</evidence>
<accession>A0A4Q7M733</accession>
<dbReference type="Proteomes" id="UP000292039">
    <property type="component" value="Unassembled WGS sequence"/>
</dbReference>
<sequence length="77" mass="8509">MAFYADKNVVMESNKPDQYALVRKIGEKPGGPGIYKCQACGFEDVMNRECTKLPPCANCSDSKGANTWKFLVKATDK</sequence>
<dbReference type="AlphaFoldDB" id="A0A4Q7M733"/>
<protein>
    <submittedName>
        <fullName evidence="1">Uncharacterized protein</fullName>
    </submittedName>
</protein>
<reference evidence="1 2" key="1">
    <citation type="submission" date="2019-02" db="EMBL/GenBank/DDBJ databases">
        <title>Genomic Encyclopedia of Type Strains, Phase IV (KMG-IV): sequencing the most valuable type-strain genomes for metagenomic binning, comparative biology and taxonomic classification.</title>
        <authorList>
            <person name="Goeker M."/>
        </authorList>
    </citation>
    <scope>NUCLEOTIDE SEQUENCE [LARGE SCALE GENOMIC DNA]</scope>
    <source>
        <strain evidence="1 2">DSM 16618</strain>
    </source>
</reference>
<organism evidence="1 2">
    <name type="scientific">Kerstersia gyiorum</name>
    <dbReference type="NCBI Taxonomy" id="206506"/>
    <lineage>
        <taxon>Bacteria</taxon>
        <taxon>Pseudomonadati</taxon>
        <taxon>Pseudomonadota</taxon>
        <taxon>Betaproteobacteria</taxon>
        <taxon>Burkholderiales</taxon>
        <taxon>Alcaligenaceae</taxon>
        <taxon>Kerstersia</taxon>
    </lineage>
</organism>
<evidence type="ECO:0000313" key="2">
    <source>
        <dbReference type="Proteomes" id="UP000292039"/>
    </source>
</evidence>
<dbReference type="EMBL" id="SGWZ01000008">
    <property type="protein sequence ID" value="RZS63855.1"/>
    <property type="molecule type" value="Genomic_DNA"/>
</dbReference>